<evidence type="ECO:0000313" key="9">
    <source>
        <dbReference type="Proteomes" id="UP001057375"/>
    </source>
</evidence>
<keyword evidence="9" id="KW-1185">Reference proteome</keyword>
<feature type="compositionally biased region" description="Polar residues" evidence="5">
    <location>
        <begin position="284"/>
        <end position="293"/>
    </location>
</feature>
<sequence>MESYNQDDTQSIEIHQKIQSFKTRLVNFLKPHEKLILFCQDALVLERPIAFAVIVGLFFLVNFFLLFFDYNALFNILVLFSFFSILFIVIQKIGILEDVSSEPREEDSDDPTRHDIHTPSKLTFDEICDVIVHMYSFTVKYLAKAKHVNKTNPLRLRFTIVVIIIGMLIVTYKIPATIIILLASIFICVAPVIYVKDVINLYVLPFILEKKKFVVEQFNKFMAIVNEKMASPRGSPAPKKSSTPSVGINRAETPMDLQSSQIASGAVATPATPLHASSLDPATPATNIQTSSVEGHDSEDDIASDVEKPIEEEGHLEDSDDSDMHQRMADVQEE</sequence>
<evidence type="ECO:0000313" key="8">
    <source>
        <dbReference type="EMBL" id="GKT18724.1"/>
    </source>
</evidence>
<organism evidence="8 9">
    <name type="scientific">Aduncisulcus paluster</name>
    <dbReference type="NCBI Taxonomy" id="2918883"/>
    <lineage>
        <taxon>Eukaryota</taxon>
        <taxon>Metamonada</taxon>
        <taxon>Carpediemonas-like organisms</taxon>
        <taxon>Aduncisulcus</taxon>
    </lineage>
</organism>
<reference evidence="8" key="1">
    <citation type="submission" date="2022-03" db="EMBL/GenBank/DDBJ databases">
        <title>Draft genome sequence of Aduncisulcus paluster, a free-living microaerophilic Fornicata.</title>
        <authorList>
            <person name="Yuyama I."/>
            <person name="Kume K."/>
            <person name="Tamura T."/>
            <person name="Inagaki Y."/>
            <person name="Hashimoto T."/>
        </authorList>
    </citation>
    <scope>NUCLEOTIDE SEQUENCE</scope>
    <source>
        <strain evidence="8">NY0171</strain>
    </source>
</reference>
<dbReference type="EMBL" id="BQXS01011977">
    <property type="protein sequence ID" value="GKT18724.1"/>
    <property type="molecule type" value="Genomic_DNA"/>
</dbReference>
<feature type="transmembrane region" description="Helical" evidence="6">
    <location>
        <begin position="49"/>
        <end position="67"/>
    </location>
</feature>
<feature type="region of interest" description="Disordered" evidence="5">
    <location>
        <begin position="230"/>
        <end position="250"/>
    </location>
</feature>
<accession>A0ABQ5JVC1</accession>
<keyword evidence="2 6" id="KW-0812">Transmembrane</keyword>
<evidence type="ECO:0000256" key="6">
    <source>
        <dbReference type="SAM" id="Phobius"/>
    </source>
</evidence>
<proteinExistence type="predicted"/>
<dbReference type="InterPro" id="IPR057282">
    <property type="entry name" value="RETREG1-3-like_RHD"/>
</dbReference>
<name>A0ABQ5JVC1_9EUKA</name>
<evidence type="ECO:0000259" key="7">
    <source>
        <dbReference type="Pfam" id="PF24456"/>
    </source>
</evidence>
<gene>
    <name evidence="8" type="ORF">ADUPG1_011364</name>
</gene>
<comment type="caution">
    <text evidence="8">The sequence shown here is derived from an EMBL/GenBank/DDBJ whole genome shotgun (WGS) entry which is preliminary data.</text>
</comment>
<keyword evidence="3 6" id="KW-1133">Transmembrane helix</keyword>
<evidence type="ECO:0000256" key="2">
    <source>
        <dbReference type="ARBA" id="ARBA00022692"/>
    </source>
</evidence>
<comment type="subcellular location">
    <subcellularLocation>
        <location evidence="1">Membrane</location>
        <topology evidence="1">Multi-pass membrane protein</topology>
    </subcellularLocation>
</comment>
<keyword evidence="4 6" id="KW-0472">Membrane</keyword>
<feature type="transmembrane region" description="Helical" evidence="6">
    <location>
        <begin position="178"/>
        <end position="203"/>
    </location>
</feature>
<protein>
    <recommendedName>
        <fullName evidence="7">RETREG1-3/ARL6IP-like N-terminal reticulon-homology domain-containing protein</fullName>
    </recommendedName>
</protein>
<feature type="transmembrane region" description="Helical" evidence="6">
    <location>
        <begin position="154"/>
        <end position="172"/>
    </location>
</feature>
<feature type="domain" description="RETREG1-3/ARL6IP-like N-terminal reticulon-homology" evidence="7">
    <location>
        <begin position="31"/>
        <end position="200"/>
    </location>
</feature>
<feature type="compositionally biased region" description="Basic and acidic residues" evidence="5">
    <location>
        <begin position="305"/>
        <end position="334"/>
    </location>
</feature>
<evidence type="ECO:0000256" key="5">
    <source>
        <dbReference type="SAM" id="MobiDB-lite"/>
    </source>
</evidence>
<feature type="transmembrane region" description="Helical" evidence="6">
    <location>
        <begin position="73"/>
        <end position="90"/>
    </location>
</feature>
<evidence type="ECO:0000256" key="3">
    <source>
        <dbReference type="ARBA" id="ARBA00022989"/>
    </source>
</evidence>
<evidence type="ECO:0000256" key="1">
    <source>
        <dbReference type="ARBA" id="ARBA00004141"/>
    </source>
</evidence>
<evidence type="ECO:0000256" key="4">
    <source>
        <dbReference type="ARBA" id="ARBA00023136"/>
    </source>
</evidence>
<feature type="region of interest" description="Disordered" evidence="5">
    <location>
        <begin position="273"/>
        <end position="334"/>
    </location>
</feature>
<dbReference type="Pfam" id="PF24456">
    <property type="entry name" value="RHD_RETREG1-3"/>
    <property type="match status" value="1"/>
</dbReference>
<dbReference type="Proteomes" id="UP001057375">
    <property type="component" value="Unassembled WGS sequence"/>
</dbReference>